<dbReference type="Pfam" id="PF02191">
    <property type="entry name" value="OLF"/>
    <property type="match status" value="1"/>
</dbReference>
<evidence type="ECO:0000256" key="2">
    <source>
        <dbReference type="ARBA" id="ARBA00022525"/>
    </source>
</evidence>
<organism evidence="6 7">
    <name type="scientific">Gouania willdenowi</name>
    <name type="common">Blunt-snouted clingfish</name>
    <name type="synonym">Lepadogaster willdenowi</name>
    <dbReference type="NCBI Taxonomy" id="441366"/>
    <lineage>
        <taxon>Eukaryota</taxon>
        <taxon>Metazoa</taxon>
        <taxon>Chordata</taxon>
        <taxon>Craniata</taxon>
        <taxon>Vertebrata</taxon>
        <taxon>Euteleostomi</taxon>
        <taxon>Actinopterygii</taxon>
        <taxon>Neopterygii</taxon>
        <taxon>Teleostei</taxon>
        <taxon>Neoteleostei</taxon>
        <taxon>Acanthomorphata</taxon>
        <taxon>Ovalentaria</taxon>
        <taxon>Blenniimorphae</taxon>
        <taxon>Blenniiformes</taxon>
        <taxon>Gobiesocoidei</taxon>
        <taxon>Gobiesocidae</taxon>
        <taxon>Gobiesocinae</taxon>
        <taxon>Gouania</taxon>
    </lineage>
</organism>
<keyword evidence="2" id="KW-0964">Secreted</keyword>
<feature type="domain" description="Olfactomedin-like" evidence="5">
    <location>
        <begin position="186"/>
        <end position="462"/>
    </location>
</feature>
<comment type="subcellular location">
    <subcellularLocation>
        <location evidence="1">Secreted</location>
    </subcellularLocation>
</comment>
<evidence type="ECO:0000256" key="1">
    <source>
        <dbReference type="ARBA" id="ARBA00004613"/>
    </source>
</evidence>
<dbReference type="PANTHER" id="PTHR23192">
    <property type="entry name" value="OLFACTOMEDIN-RELATED"/>
    <property type="match status" value="1"/>
</dbReference>
<evidence type="ECO:0000259" key="5">
    <source>
        <dbReference type="PROSITE" id="PS51132"/>
    </source>
</evidence>
<keyword evidence="7" id="KW-1185">Reference proteome</keyword>
<evidence type="ECO:0000313" key="6">
    <source>
        <dbReference type="Ensembl" id="ENSGWIP00000020572.1"/>
    </source>
</evidence>
<dbReference type="OrthoDB" id="8626508at2759"/>
<keyword evidence="4" id="KW-0732">Signal</keyword>
<dbReference type="PROSITE" id="PS51132">
    <property type="entry name" value="OLF"/>
    <property type="match status" value="1"/>
</dbReference>
<dbReference type="RefSeq" id="XP_028305741.1">
    <property type="nucleotide sequence ID" value="XM_028449940.1"/>
</dbReference>
<reference evidence="6" key="2">
    <citation type="submission" date="2025-08" db="UniProtKB">
        <authorList>
            <consortium name="Ensembl"/>
        </authorList>
    </citation>
    <scope>IDENTIFICATION</scope>
</reference>
<feature type="signal peptide" evidence="4">
    <location>
        <begin position="1"/>
        <end position="18"/>
    </location>
</feature>
<name>A0A8C5EFN3_GOUWI</name>
<evidence type="ECO:0000313" key="7">
    <source>
        <dbReference type="Proteomes" id="UP000694680"/>
    </source>
</evidence>
<accession>A0A8C5EFN3</accession>
<dbReference type="SMART" id="SM00284">
    <property type="entry name" value="OLF"/>
    <property type="match status" value="1"/>
</dbReference>
<dbReference type="PANTHER" id="PTHR23192:SF68">
    <property type="entry name" value="OLFACTOMEDIN-4-LIKE"/>
    <property type="match status" value="1"/>
</dbReference>
<sequence length="466" mass="52882">MKLLVCVSLWTLFTFTQQVPPVPNKCTCELSNSGQMFPHDQLSKVLDDVSMCNKNITPQTTLEMEILLLALQRRLPQLEDDVLTLEKEDDGELYGAVSLYLIENEVVEIMRLMNKLNSTTLGHQGLTTNATQQLEDLVIEMKELEQFDTMHVVKMEATNQRLTKSLENCKHEKLIMTQPTQPPPSSCPHGKFLNITGPRIHAAGEYPGSYKYGSWGRDPKAERGKESWYWRVMLTVNNKDSNYVRLYSTLSSLIVGLSVPGNILIHSSNPTTNTIQGPNVVMYGGSLYYNCYNTPSVCQFNLINKTISTLQLPVGTRYNSRANFCHLAECYPYTDLDLATDESGVWVIYTTTQDFGNVLLSKVSEGEPLVLSQTWRTSLYKMAVTNTFMACGVLYATRFVNQDVEEIFYSFDTITEEERFDVGIFMKKMSPNIQFLNYSPVDQMLHVYSDSLLVSYKVLFEANDDS</sequence>
<gene>
    <name evidence="6" type="primary">LOC114465129</name>
</gene>
<dbReference type="RefSeq" id="XP_028305740.1">
    <property type="nucleotide sequence ID" value="XM_028449939.1"/>
</dbReference>
<dbReference type="GO" id="GO:0007165">
    <property type="term" value="P:signal transduction"/>
    <property type="evidence" value="ECO:0007669"/>
    <property type="project" value="TreeGrafter"/>
</dbReference>
<reference evidence="6" key="3">
    <citation type="submission" date="2025-09" db="UniProtKB">
        <authorList>
            <consortium name="Ensembl"/>
        </authorList>
    </citation>
    <scope>IDENTIFICATION</scope>
</reference>
<dbReference type="InterPro" id="IPR050605">
    <property type="entry name" value="Olfactomedin-like_domain"/>
</dbReference>
<dbReference type="GO" id="GO:0005615">
    <property type="term" value="C:extracellular space"/>
    <property type="evidence" value="ECO:0007669"/>
    <property type="project" value="TreeGrafter"/>
</dbReference>
<proteinExistence type="predicted"/>
<dbReference type="RefSeq" id="XP_028305742.1">
    <property type="nucleotide sequence ID" value="XM_028449941.1"/>
</dbReference>
<comment type="caution">
    <text evidence="3">Lacks conserved residue(s) required for the propagation of feature annotation.</text>
</comment>
<dbReference type="Proteomes" id="UP000694680">
    <property type="component" value="Chromosome 6"/>
</dbReference>
<evidence type="ECO:0000256" key="4">
    <source>
        <dbReference type="SAM" id="SignalP"/>
    </source>
</evidence>
<reference evidence="6" key="1">
    <citation type="submission" date="2020-06" db="EMBL/GenBank/DDBJ databases">
        <authorList>
            <consortium name="Wellcome Sanger Institute Data Sharing"/>
        </authorList>
    </citation>
    <scope>NUCLEOTIDE SEQUENCE [LARGE SCALE GENOMIC DNA]</scope>
</reference>
<feature type="chain" id="PRO_5034958142" evidence="4">
    <location>
        <begin position="19"/>
        <end position="466"/>
    </location>
</feature>
<evidence type="ECO:0000256" key="3">
    <source>
        <dbReference type="PROSITE-ProRule" id="PRU00446"/>
    </source>
</evidence>
<dbReference type="Ensembl" id="ENSGWIT00000022594.1">
    <property type="protein sequence ID" value="ENSGWIP00000020572.1"/>
    <property type="gene ID" value="ENSGWIG00000011131.1"/>
</dbReference>
<dbReference type="InterPro" id="IPR003112">
    <property type="entry name" value="Olfac-like_dom"/>
</dbReference>
<dbReference type="AlphaFoldDB" id="A0A8C5EFN3"/>
<protein>
    <submittedName>
        <fullName evidence="6">Olfactomedin-4-like</fullName>
    </submittedName>
</protein>
<dbReference type="GeneID" id="114465129"/>